<name>A0AA39FA60_9HYME</name>
<protein>
    <submittedName>
        <fullName evidence="1">Uncharacterized protein</fullName>
    </submittedName>
</protein>
<dbReference type="Proteomes" id="UP001168990">
    <property type="component" value="Unassembled WGS sequence"/>
</dbReference>
<gene>
    <name evidence="1" type="ORF">PV328_004177</name>
</gene>
<sequence length="161" mass="18578">MDLIQAENRLDGRITPQPNIEHDRKIVYNGCNVRATSYSTPTIRAIATISINPRDLILIWLIINETTVLLIDPKHYDWVPSENGIVEANAIDGGNTGKEKLHIYVQTYRIICRTYNIISRSREDYYPYAGMMKPSSHACFRGCSSKLKRNYRLLVYRKNSK</sequence>
<organism evidence="1 2">
    <name type="scientific">Microctonus aethiopoides</name>
    <dbReference type="NCBI Taxonomy" id="144406"/>
    <lineage>
        <taxon>Eukaryota</taxon>
        <taxon>Metazoa</taxon>
        <taxon>Ecdysozoa</taxon>
        <taxon>Arthropoda</taxon>
        <taxon>Hexapoda</taxon>
        <taxon>Insecta</taxon>
        <taxon>Pterygota</taxon>
        <taxon>Neoptera</taxon>
        <taxon>Endopterygota</taxon>
        <taxon>Hymenoptera</taxon>
        <taxon>Apocrita</taxon>
        <taxon>Ichneumonoidea</taxon>
        <taxon>Braconidae</taxon>
        <taxon>Euphorinae</taxon>
        <taxon>Microctonus</taxon>
    </lineage>
</organism>
<dbReference type="EMBL" id="JAQQBS010001422">
    <property type="protein sequence ID" value="KAK0165676.1"/>
    <property type="molecule type" value="Genomic_DNA"/>
</dbReference>
<dbReference type="AlphaFoldDB" id="A0AA39FA60"/>
<proteinExistence type="predicted"/>
<evidence type="ECO:0000313" key="2">
    <source>
        <dbReference type="Proteomes" id="UP001168990"/>
    </source>
</evidence>
<comment type="caution">
    <text evidence="1">The sequence shown here is derived from an EMBL/GenBank/DDBJ whole genome shotgun (WGS) entry which is preliminary data.</text>
</comment>
<reference evidence="1" key="2">
    <citation type="submission" date="2023-03" db="EMBL/GenBank/DDBJ databases">
        <authorList>
            <person name="Inwood S.N."/>
            <person name="Skelly J.G."/>
            <person name="Guhlin J."/>
            <person name="Harrop T.W.R."/>
            <person name="Goldson S.G."/>
            <person name="Dearden P.K."/>
        </authorList>
    </citation>
    <scope>NUCLEOTIDE SEQUENCE</scope>
    <source>
        <strain evidence="1">Irish</strain>
        <tissue evidence="1">Whole body</tissue>
    </source>
</reference>
<keyword evidence="2" id="KW-1185">Reference proteome</keyword>
<evidence type="ECO:0000313" key="1">
    <source>
        <dbReference type="EMBL" id="KAK0165676.1"/>
    </source>
</evidence>
<accession>A0AA39FA60</accession>
<reference evidence="1" key="1">
    <citation type="journal article" date="2023" name="bioRxiv">
        <title>Scaffold-level genome assemblies of two parasitoid biocontrol wasps reveal the parthenogenesis mechanism and an associated novel virus.</title>
        <authorList>
            <person name="Inwood S."/>
            <person name="Skelly J."/>
            <person name="Guhlin J."/>
            <person name="Harrop T."/>
            <person name="Goldson S."/>
            <person name="Dearden P."/>
        </authorList>
    </citation>
    <scope>NUCLEOTIDE SEQUENCE</scope>
    <source>
        <strain evidence="1">Irish</strain>
        <tissue evidence="1">Whole body</tissue>
    </source>
</reference>